<reference evidence="4 5" key="1">
    <citation type="submission" date="2015-06" db="EMBL/GenBank/DDBJ databases">
        <title>Talaromyces atroroseus IBT 11181 draft genome.</title>
        <authorList>
            <person name="Rasmussen K.B."/>
            <person name="Rasmussen S."/>
            <person name="Petersen B."/>
            <person name="Sicheritz-Ponten T."/>
            <person name="Mortensen U.H."/>
            <person name="Thrane U."/>
        </authorList>
    </citation>
    <scope>NUCLEOTIDE SEQUENCE [LARGE SCALE GENOMIC DNA]</scope>
    <source>
        <strain evidence="4 5">IBT 11181</strain>
    </source>
</reference>
<dbReference type="OrthoDB" id="414698at2759"/>
<dbReference type="GeneID" id="31007498"/>
<dbReference type="SUPFAM" id="SSF53474">
    <property type="entry name" value="alpha/beta-Hydrolases"/>
    <property type="match status" value="1"/>
</dbReference>
<feature type="domain" description="Serine hydrolase" evidence="3">
    <location>
        <begin position="11"/>
        <end position="139"/>
    </location>
</feature>
<dbReference type="InterPro" id="IPR050593">
    <property type="entry name" value="LovG"/>
</dbReference>
<gene>
    <name evidence="4" type="ORF">UA08_07742</name>
</gene>
<comment type="caution">
    <text evidence="4">The sequence shown here is derived from an EMBL/GenBank/DDBJ whole genome shotgun (WGS) entry which is preliminary data.</text>
</comment>
<evidence type="ECO:0000256" key="2">
    <source>
        <dbReference type="SAM" id="MobiDB-lite"/>
    </source>
</evidence>
<dbReference type="EMBL" id="LFMY01000013">
    <property type="protein sequence ID" value="OKL56915.1"/>
    <property type="molecule type" value="Genomic_DNA"/>
</dbReference>
<sequence>MLPIQVEDIGKMKILCLHGMGTNADIFRAQTASFRSLLPSYYTFYFPEGEYECAAADGIAEVYPGPYLCWYPFPPTLDHLSEAHELIWNIIEEDGPFDGVMGFSQGAALAASILLHHEKNTPLETPPFRFAIFICASLPFSVDQTSGFELTQVFTYSGDPMPGDLNRWQDLVNREQLTDQKPNNEPFQLDAQELQSFVEPISRASSSNNIAATNSSSSYSDSDSVSTEDTTLSDNCSLGDGEEVPLSVNTNGTRIFRFHPEVDTVRISIPTAHVYGKNDPYLSQSVQLVNMSQLDLVRAMDHGGAHDIPRSNSVTKAIADTIEKTIMKSEFMI</sequence>
<evidence type="ECO:0000313" key="4">
    <source>
        <dbReference type="EMBL" id="OKL56915.1"/>
    </source>
</evidence>
<feature type="region of interest" description="Disordered" evidence="2">
    <location>
        <begin position="208"/>
        <end position="243"/>
    </location>
</feature>
<evidence type="ECO:0000259" key="3">
    <source>
        <dbReference type="Pfam" id="PF03959"/>
    </source>
</evidence>
<name>A0A225AR39_TALAT</name>
<protein>
    <recommendedName>
        <fullName evidence="3">Serine hydrolase domain-containing protein</fullName>
    </recommendedName>
</protein>
<organism evidence="4 5">
    <name type="scientific">Talaromyces atroroseus</name>
    <dbReference type="NCBI Taxonomy" id="1441469"/>
    <lineage>
        <taxon>Eukaryota</taxon>
        <taxon>Fungi</taxon>
        <taxon>Dikarya</taxon>
        <taxon>Ascomycota</taxon>
        <taxon>Pezizomycotina</taxon>
        <taxon>Eurotiomycetes</taxon>
        <taxon>Eurotiomycetidae</taxon>
        <taxon>Eurotiales</taxon>
        <taxon>Trichocomaceae</taxon>
        <taxon>Talaromyces</taxon>
        <taxon>Talaromyces sect. Trachyspermi</taxon>
    </lineage>
</organism>
<dbReference type="AlphaFoldDB" id="A0A225AR39"/>
<proteinExistence type="predicted"/>
<keyword evidence="5" id="KW-1185">Reference proteome</keyword>
<evidence type="ECO:0000313" key="5">
    <source>
        <dbReference type="Proteomes" id="UP000214365"/>
    </source>
</evidence>
<evidence type="ECO:0000256" key="1">
    <source>
        <dbReference type="ARBA" id="ARBA00022801"/>
    </source>
</evidence>
<keyword evidence="1" id="KW-0378">Hydrolase</keyword>
<dbReference type="PANTHER" id="PTHR48070:SF7">
    <property type="entry name" value="SERINE HYDROLASE FSH DOMAIN-CONTAINING PROTEIN-RELATED"/>
    <property type="match status" value="1"/>
</dbReference>
<dbReference type="GO" id="GO:0005737">
    <property type="term" value="C:cytoplasm"/>
    <property type="evidence" value="ECO:0007669"/>
    <property type="project" value="TreeGrafter"/>
</dbReference>
<dbReference type="GO" id="GO:0019748">
    <property type="term" value="P:secondary metabolic process"/>
    <property type="evidence" value="ECO:0007669"/>
    <property type="project" value="TreeGrafter"/>
</dbReference>
<dbReference type="PANTHER" id="PTHR48070">
    <property type="entry name" value="ESTERASE OVCA2"/>
    <property type="match status" value="1"/>
</dbReference>
<dbReference type="InterPro" id="IPR029058">
    <property type="entry name" value="AB_hydrolase_fold"/>
</dbReference>
<accession>A0A225AR39</accession>
<dbReference type="InterPro" id="IPR005645">
    <property type="entry name" value="FSH-like_dom"/>
</dbReference>
<dbReference type="GO" id="GO:0016787">
    <property type="term" value="F:hydrolase activity"/>
    <property type="evidence" value="ECO:0007669"/>
    <property type="project" value="UniProtKB-KW"/>
</dbReference>
<feature type="compositionally biased region" description="Low complexity" evidence="2">
    <location>
        <begin position="208"/>
        <end position="234"/>
    </location>
</feature>
<dbReference type="RefSeq" id="XP_020117036.1">
    <property type="nucleotide sequence ID" value="XM_020262964.1"/>
</dbReference>
<dbReference type="Pfam" id="PF03959">
    <property type="entry name" value="FSH1"/>
    <property type="match status" value="2"/>
</dbReference>
<dbReference type="Proteomes" id="UP000214365">
    <property type="component" value="Unassembled WGS sequence"/>
</dbReference>
<dbReference type="Gene3D" id="3.40.50.1820">
    <property type="entry name" value="alpha/beta hydrolase"/>
    <property type="match status" value="1"/>
</dbReference>
<feature type="domain" description="Serine hydrolase" evidence="3">
    <location>
        <begin position="260"/>
        <end position="317"/>
    </location>
</feature>
<dbReference type="GO" id="GO:0005634">
    <property type="term" value="C:nucleus"/>
    <property type="evidence" value="ECO:0007669"/>
    <property type="project" value="TreeGrafter"/>
</dbReference>